<dbReference type="Proteomes" id="UP000186817">
    <property type="component" value="Unassembled WGS sequence"/>
</dbReference>
<evidence type="ECO:0000313" key="2">
    <source>
        <dbReference type="Proteomes" id="UP000186817"/>
    </source>
</evidence>
<dbReference type="EMBL" id="LSRX01000433">
    <property type="protein sequence ID" value="OLP97420.1"/>
    <property type="molecule type" value="Genomic_DNA"/>
</dbReference>
<name>A0A1Q9DQG5_SYMMI</name>
<keyword evidence="2" id="KW-1185">Reference proteome</keyword>
<protein>
    <submittedName>
        <fullName evidence="1">Uncharacterized protein</fullName>
    </submittedName>
</protein>
<accession>A0A1Q9DQG5</accession>
<dbReference type="AlphaFoldDB" id="A0A1Q9DQG5"/>
<organism evidence="1 2">
    <name type="scientific">Symbiodinium microadriaticum</name>
    <name type="common">Dinoflagellate</name>
    <name type="synonym">Zooxanthella microadriatica</name>
    <dbReference type="NCBI Taxonomy" id="2951"/>
    <lineage>
        <taxon>Eukaryota</taxon>
        <taxon>Sar</taxon>
        <taxon>Alveolata</taxon>
        <taxon>Dinophyceae</taxon>
        <taxon>Suessiales</taxon>
        <taxon>Symbiodiniaceae</taxon>
        <taxon>Symbiodinium</taxon>
    </lineage>
</organism>
<proteinExistence type="predicted"/>
<sequence>MCECPQLLSPFTEHWRGNRGRSRGHAPSGLAAPTMAELQVRGTSPTRDLCAPRVRDGLMDEKAVKRANRLAGVGQAVGNMDLKAVAETYKTQNGGSGIEAAAAAAAALGAALKASMTGGPVDADECLKVAQKEMQKVATRKQREAKGEAVIASRLAAVGYEGQAKSEALRLAHQQRASRLVTEKNERLAEDVATRRAMREERAAAAASRRCLSEARARFVGRWPQPEQALDSTPSSLPSLLADDPVVRRAKALCSGAAQADFGRAAAAVAGGSDTTTGTGQAEPKVAPTILEPGFVHRQEQGQYPQYSDSYMESWCSSVSTDFVMSHVVQNSMELGRGILHSKFRMMRFKGFQEEYRVLTYNIVSLILYTRVLVYQVDQGIPQAEPQGTSTLAPMPELTAGCDAALAFQDWLEIASSVLSDVSELSGWWWKAVMEVVTRAYEAWLKATPLERLNINPSGADH</sequence>
<evidence type="ECO:0000313" key="1">
    <source>
        <dbReference type="EMBL" id="OLP97420.1"/>
    </source>
</evidence>
<reference evidence="1 2" key="1">
    <citation type="submission" date="2016-02" db="EMBL/GenBank/DDBJ databases">
        <title>Genome analysis of coral dinoflagellate symbionts highlights evolutionary adaptations to a symbiotic lifestyle.</title>
        <authorList>
            <person name="Aranda M."/>
            <person name="Li Y."/>
            <person name="Liew Y.J."/>
            <person name="Baumgarten S."/>
            <person name="Simakov O."/>
            <person name="Wilson M."/>
            <person name="Piel J."/>
            <person name="Ashoor H."/>
            <person name="Bougouffa S."/>
            <person name="Bajic V.B."/>
            <person name="Ryu T."/>
            <person name="Ravasi T."/>
            <person name="Bayer T."/>
            <person name="Micklem G."/>
            <person name="Kim H."/>
            <person name="Bhak J."/>
            <person name="Lajeunesse T.C."/>
            <person name="Voolstra C.R."/>
        </authorList>
    </citation>
    <scope>NUCLEOTIDE SEQUENCE [LARGE SCALE GENOMIC DNA]</scope>
    <source>
        <strain evidence="1 2">CCMP2467</strain>
    </source>
</reference>
<comment type="caution">
    <text evidence="1">The sequence shown here is derived from an EMBL/GenBank/DDBJ whole genome shotgun (WGS) entry which is preliminary data.</text>
</comment>
<dbReference type="OrthoDB" id="445502at2759"/>
<gene>
    <name evidence="1" type="ORF">AK812_SmicGene20255</name>
</gene>